<dbReference type="InterPro" id="IPR021607">
    <property type="entry name" value="DUF3224"/>
</dbReference>
<dbReference type="GeneID" id="95987843"/>
<dbReference type="Proteomes" id="UP001565368">
    <property type="component" value="Unassembled WGS sequence"/>
</dbReference>
<comment type="caution">
    <text evidence="1">The sequence shown here is derived from an EMBL/GenBank/DDBJ whole genome shotgun (WGS) entry which is preliminary data.</text>
</comment>
<organism evidence="1 2">
    <name type="scientific">Vanrija albida</name>
    <dbReference type="NCBI Taxonomy" id="181172"/>
    <lineage>
        <taxon>Eukaryota</taxon>
        <taxon>Fungi</taxon>
        <taxon>Dikarya</taxon>
        <taxon>Basidiomycota</taxon>
        <taxon>Agaricomycotina</taxon>
        <taxon>Tremellomycetes</taxon>
        <taxon>Trichosporonales</taxon>
        <taxon>Trichosporonaceae</taxon>
        <taxon>Vanrija</taxon>
    </lineage>
</organism>
<dbReference type="EMBL" id="JBBXJM010000005">
    <property type="protein sequence ID" value="KAL1407378.1"/>
    <property type="molecule type" value="Genomic_DNA"/>
</dbReference>
<reference evidence="1 2" key="1">
    <citation type="submission" date="2023-08" db="EMBL/GenBank/DDBJ databases">
        <title>Annotated Genome Sequence of Vanrija albida AlHP1.</title>
        <authorList>
            <person name="Herzog R."/>
        </authorList>
    </citation>
    <scope>NUCLEOTIDE SEQUENCE [LARGE SCALE GENOMIC DNA]</scope>
    <source>
        <strain evidence="1 2">AlHP1</strain>
    </source>
</reference>
<dbReference type="Pfam" id="PF11528">
    <property type="entry name" value="DUF3224"/>
    <property type="match status" value="1"/>
</dbReference>
<protein>
    <recommendedName>
        <fullName evidence="3">DUF3224 domain-containing protein</fullName>
    </recommendedName>
</protein>
<accession>A0ABR3PY40</accession>
<sequence length="138" mass="14543">MAPTTIKSSFSVLSYAETPVPASREVPVKTVLCNQERRYAAPDIEGWALAAYIKTYESDAANSFTGQQVFDGVLLGRRGTFTAASRGAFANGVVSAQWEIVGGTGELAGIRGRGTYGVPAAYKAGDPLAFELEVEFAG</sequence>
<dbReference type="SUPFAM" id="SSF159238">
    <property type="entry name" value="SO1590-like"/>
    <property type="match status" value="1"/>
</dbReference>
<proteinExistence type="predicted"/>
<name>A0ABR3PY40_9TREE</name>
<evidence type="ECO:0000313" key="1">
    <source>
        <dbReference type="EMBL" id="KAL1407378.1"/>
    </source>
</evidence>
<gene>
    <name evidence="1" type="ORF">Q8F55_006800</name>
</gene>
<dbReference type="RefSeq" id="XP_069207322.1">
    <property type="nucleotide sequence ID" value="XM_069355251.1"/>
</dbReference>
<keyword evidence="2" id="KW-1185">Reference proteome</keyword>
<evidence type="ECO:0008006" key="3">
    <source>
        <dbReference type="Google" id="ProtNLM"/>
    </source>
</evidence>
<dbReference type="InterPro" id="IPR023159">
    <property type="entry name" value="SO1590-like_sf"/>
</dbReference>
<dbReference type="Gene3D" id="2.40.350.10">
    <property type="entry name" value="SO1590-like"/>
    <property type="match status" value="1"/>
</dbReference>
<evidence type="ECO:0000313" key="2">
    <source>
        <dbReference type="Proteomes" id="UP001565368"/>
    </source>
</evidence>